<accession>A0AAV4HD03</accession>
<proteinExistence type="predicted"/>
<sequence>MLYAIFTRFVLSRFVINQCFRFIHEALRWDELDHLSSVFLYGSVSSRYYAGDREFEPRARRLVTPQLSPSEEIGYLFANQGKFKQRRQTVGLRPSNAVP</sequence>
<dbReference type="EMBL" id="BMAT01005571">
    <property type="protein sequence ID" value="GFR96113.1"/>
    <property type="molecule type" value="Genomic_DNA"/>
</dbReference>
<comment type="caution">
    <text evidence="1">The sequence shown here is derived from an EMBL/GenBank/DDBJ whole genome shotgun (WGS) entry which is preliminary data.</text>
</comment>
<evidence type="ECO:0000313" key="1">
    <source>
        <dbReference type="EMBL" id="GFR96113.1"/>
    </source>
</evidence>
<dbReference type="Proteomes" id="UP000762676">
    <property type="component" value="Unassembled WGS sequence"/>
</dbReference>
<dbReference type="AlphaFoldDB" id="A0AAV4HD03"/>
<organism evidence="1 2">
    <name type="scientific">Elysia marginata</name>
    <dbReference type="NCBI Taxonomy" id="1093978"/>
    <lineage>
        <taxon>Eukaryota</taxon>
        <taxon>Metazoa</taxon>
        <taxon>Spiralia</taxon>
        <taxon>Lophotrochozoa</taxon>
        <taxon>Mollusca</taxon>
        <taxon>Gastropoda</taxon>
        <taxon>Heterobranchia</taxon>
        <taxon>Euthyneura</taxon>
        <taxon>Panpulmonata</taxon>
        <taxon>Sacoglossa</taxon>
        <taxon>Placobranchoidea</taxon>
        <taxon>Plakobranchidae</taxon>
        <taxon>Elysia</taxon>
    </lineage>
</organism>
<protein>
    <submittedName>
        <fullName evidence="1">Uncharacterized protein</fullName>
    </submittedName>
</protein>
<gene>
    <name evidence="1" type="ORF">ElyMa_002712300</name>
</gene>
<name>A0AAV4HD03_9GAST</name>
<evidence type="ECO:0000313" key="2">
    <source>
        <dbReference type="Proteomes" id="UP000762676"/>
    </source>
</evidence>
<reference evidence="1 2" key="1">
    <citation type="journal article" date="2021" name="Elife">
        <title>Chloroplast acquisition without the gene transfer in kleptoplastic sea slugs, Plakobranchus ocellatus.</title>
        <authorList>
            <person name="Maeda T."/>
            <person name="Takahashi S."/>
            <person name="Yoshida T."/>
            <person name="Shimamura S."/>
            <person name="Takaki Y."/>
            <person name="Nagai Y."/>
            <person name="Toyoda A."/>
            <person name="Suzuki Y."/>
            <person name="Arimoto A."/>
            <person name="Ishii H."/>
            <person name="Satoh N."/>
            <person name="Nishiyama T."/>
            <person name="Hasebe M."/>
            <person name="Maruyama T."/>
            <person name="Minagawa J."/>
            <person name="Obokata J."/>
            <person name="Shigenobu S."/>
        </authorList>
    </citation>
    <scope>NUCLEOTIDE SEQUENCE [LARGE SCALE GENOMIC DNA]</scope>
</reference>
<keyword evidence="2" id="KW-1185">Reference proteome</keyword>